<keyword evidence="3" id="KW-0812">Transmembrane</keyword>
<evidence type="ECO:0000313" key="5">
    <source>
        <dbReference type="EnsemblPlants" id="AES68802"/>
    </source>
</evidence>
<evidence type="ECO:0000256" key="1">
    <source>
        <dbReference type="SAM" id="MobiDB-lite"/>
    </source>
</evidence>
<reference evidence="4" key="5">
    <citation type="journal article" date="2018" name="Nat. Plants">
        <title>Whole-genome landscape of Medicago truncatula symbiotic genes.</title>
        <authorList>
            <person name="Pecrix Y."/>
            <person name="Gamas P."/>
            <person name="Carrere S."/>
        </authorList>
    </citation>
    <scope>NUCLEOTIDE SEQUENCE</scope>
    <source>
        <tissue evidence="4">Leaves</tissue>
    </source>
</reference>
<name>G7IVW8_MEDTR</name>
<feature type="chain" id="PRO_5014572492" evidence="2">
    <location>
        <begin position="29"/>
        <end position="75"/>
    </location>
</feature>
<gene>
    <name evidence="3" type="ordered locus">MTR_3g015420</name>
    <name evidence="4" type="ORF">MtrunA17_Chr3g0082821</name>
</gene>
<evidence type="ECO:0000313" key="4">
    <source>
        <dbReference type="EMBL" id="RHN65702.1"/>
    </source>
</evidence>
<protein>
    <submittedName>
        <fullName evidence="3">Transmembrane protein, putative</fullName>
    </submittedName>
</protein>
<reference evidence="7" key="4">
    <citation type="journal article" date="2018" name="Nat. Plants">
        <title>Whole-genome landscape of Medicago truncatula symbiotic genes.</title>
        <authorList>
            <person name="Pecrix Y."/>
            <person name="Staton S.E."/>
            <person name="Sallet E."/>
            <person name="Lelandais-Briere C."/>
            <person name="Moreau S."/>
            <person name="Carrere S."/>
            <person name="Blein T."/>
            <person name="Jardinaud M.F."/>
            <person name="Latrasse D."/>
            <person name="Zouine M."/>
            <person name="Zahm M."/>
            <person name="Kreplak J."/>
            <person name="Mayjonade B."/>
            <person name="Satge C."/>
            <person name="Perez M."/>
            <person name="Cauet S."/>
            <person name="Marande W."/>
            <person name="Chantry-Darmon C."/>
            <person name="Lopez-Roques C."/>
            <person name="Bouchez O."/>
            <person name="Berard A."/>
            <person name="Debelle F."/>
            <person name="Munos S."/>
            <person name="Bendahmane A."/>
            <person name="Berges H."/>
            <person name="Niebel A."/>
            <person name="Buitink J."/>
            <person name="Frugier F."/>
            <person name="Benhamed M."/>
            <person name="Crespi M."/>
            <person name="Gouzy J."/>
            <person name="Gamas P."/>
        </authorList>
    </citation>
    <scope>NUCLEOTIDE SEQUENCE [LARGE SCALE GENOMIC DNA]</scope>
    <source>
        <strain evidence="7">cv. Jemalong A17</strain>
    </source>
</reference>
<keyword evidence="6" id="KW-1185">Reference proteome</keyword>
<dbReference type="EnsemblPlants" id="AES68802">
    <property type="protein sequence ID" value="AES68802"/>
    <property type="gene ID" value="MTR_3g015420"/>
</dbReference>
<keyword evidence="3" id="KW-0472">Membrane</keyword>
<dbReference type="EMBL" id="PSQE01000003">
    <property type="protein sequence ID" value="RHN65702.1"/>
    <property type="molecule type" value="Genomic_DNA"/>
</dbReference>
<sequence length="75" mass="8516">MAYLKKVILNLTLLFVIILSMEVATTAARLPLWKIEPHHKINGRLLYIVDDVPRGHHYKSPPPPRPSPPPPPPRP</sequence>
<dbReference type="Proteomes" id="UP000002051">
    <property type="component" value="Chromosome 3"/>
</dbReference>
<evidence type="ECO:0000313" key="7">
    <source>
        <dbReference type="Proteomes" id="UP000265566"/>
    </source>
</evidence>
<keyword evidence="2" id="KW-0732">Signal</keyword>
<dbReference type="EMBL" id="CM001219">
    <property type="protein sequence ID" value="AES68802.1"/>
    <property type="molecule type" value="Genomic_DNA"/>
</dbReference>
<feature type="signal peptide" evidence="2">
    <location>
        <begin position="1"/>
        <end position="28"/>
    </location>
</feature>
<evidence type="ECO:0000313" key="3">
    <source>
        <dbReference type="EMBL" id="AES68802.1"/>
    </source>
</evidence>
<evidence type="ECO:0000256" key="2">
    <source>
        <dbReference type="SAM" id="SignalP"/>
    </source>
</evidence>
<reference evidence="3 6" key="2">
    <citation type="journal article" date="2014" name="BMC Genomics">
        <title>An improved genome release (version Mt4.0) for the model legume Medicago truncatula.</title>
        <authorList>
            <person name="Tang H."/>
            <person name="Krishnakumar V."/>
            <person name="Bidwell S."/>
            <person name="Rosen B."/>
            <person name="Chan A."/>
            <person name="Zhou S."/>
            <person name="Gentzbittel L."/>
            <person name="Childs K.L."/>
            <person name="Yandell M."/>
            <person name="Gundlach H."/>
            <person name="Mayer K.F."/>
            <person name="Schwartz D.C."/>
            <person name="Town C.D."/>
        </authorList>
    </citation>
    <scope>GENOME REANNOTATION</scope>
    <source>
        <strain evidence="5 6">cv. Jemalong A17</strain>
    </source>
</reference>
<reference evidence="5" key="3">
    <citation type="submission" date="2015-04" db="UniProtKB">
        <authorList>
            <consortium name="EnsemblPlants"/>
        </authorList>
    </citation>
    <scope>IDENTIFICATION</scope>
    <source>
        <strain evidence="5">cv. Jemalong A17</strain>
    </source>
</reference>
<proteinExistence type="predicted"/>
<accession>G7IVW8</accession>
<dbReference type="HOGENOM" id="CLU_202777_0_0_1"/>
<dbReference type="Gramene" id="rna13575">
    <property type="protein sequence ID" value="RHN65702.1"/>
    <property type="gene ID" value="gene13575"/>
</dbReference>
<dbReference type="Proteomes" id="UP000265566">
    <property type="component" value="Chromosome 3"/>
</dbReference>
<organism evidence="3 6">
    <name type="scientific">Medicago truncatula</name>
    <name type="common">Barrel medic</name>
    <name type="synonym">Medicago tribuloides</name>
    <dbReference type="NCBI Taxonomy" id="3880"/>
    <lineage>
        <taxon>Eukaryota</taxon>
        <taxon>Viridiplantae</taxon>
        <taxon>Streptophyta</taxon>
        <taxon>Embryophyta</taxon>
        <taxon>Tracheophyta</taxon>
        <taxon>Spermatophyta</taxon>
        <taxon>Magnoliopsida</taxon>
        <taxon>eudicotyledons</taxon>
        <taxon>Gunneridae</taxon>
        <taxon>Pentapetalae</taxon>
        <taxon>rosids</taxon>
        <taxon>fabids</taxon>
        <taxon>Fabales</taxon>
        <taxon>Fabaceae</taxon>
        <taxon>Papilionoideae</taxon>
        <taxon>50 kb inversion clade</taxon>
        <taxon>NPAAA clade</taxon>
        <taxon>Hologalegina</taxon>
        <taxon>IRL clade</taxon>
        <taxon>Trifolieae</taxon>
        <taxon>Medicago</taxon>
    </lineage>
</organism>
<dbReference type="PaxDb" id="3880-AES68802"/>
<dbReference type="OMA" id="NSEPHEP"/>
<reference evidence="3 6" key="1">
    <citation type="journal article" date="2011" name="Nature">
        <title>The Medicago genome provides insight into the evolution of rhizobial symbioses.</title>
        <authorList>
            <person name="Young N.D."/>
            <person name="Debelle F."/>
            <person name="Oldroyd G.E."/>
            <person name="Geurts R."/>
            <person name="Cannon S.B."/>
            <person name="Udvardi M.K."/>
            <person name="Benedito V.A."/>
            <person name="Mayer K.F."/>
            <person name="Gouzy J."/>
            <person name="Schoof H."/>
            <person name="Van de Peer Y."/>
            <person name="Proost S."/>
            <person name="Cook D.R."/>
            <person name="Meyers B.C."/>
            <person name="Spannagl M."/>
            <person name="Cheung F."/>
            <person name="De Mita S."/>
            <person name="Krishnakumar V."/>
            <person name="Gundlach H."/>
            <person name="Zhou S."/>
            <person name="Mudge J."/>
            <person name="Bharti A.K."/>
            <person name="Murray J.D."/>
            <person name="Naoumkina M.A."/>
            <person name="Rosen B."/>
            <person name="Silverstein K.A."/>
            <person name="Tang H."/>
            <person name="Rombauts S."/>
            <person name="Zhao P.X."/>
            <person name="Zhou P."/>
            <person name="Barbe V."/>
            <person name="Bardou P."/>
            <person name="Bechner M."/>
            <person name="Bellec A."/>
            <person name="Berger A."/>
            <person name="Berges H."/>
            <person name="Bidwell S."/>
            <person name="Bisseling T."/>
            <person name="Choisne N."/>
            <person name="Couloux A."/>
            <person name="Denny R."/>
            <person name="Deshpande S."/>
            <person name="Dai X."/>
            <person name="Doyle J.J."/>
            <person name="Dudez A.M."/>
            <person name="Farmer A.D."/>
            <person name="Fouteau S."/>
            <person name="Franken C."/>
            <person name="Gibelin C."/>
            <person name="Gish J."/>
            <person name="Goldstein S."/>
            <person name="Gonzalez A.J."/>
            <person name="Green P.J."/>
            <person name="Hallab A."/>
            <person name="Hartog M."/>
            <person name="Hua A."/>
            <person name="Humphray S.J."/>
            <person name="Jeong D.H."/>
            <person name="Jing Y."/>
            <person name="Jocker A."/>
            <person name="Kenton S.M."/>
            <person name="Kim D.J."/>
            <person name="Klee K."/>
            <person name="Lai H."/>
            <person name="Lang C."/>
            <person name="Lin S."/>
            <person name="Macmil S.L."/>
            <person name="Magdelenat G."/>
            <person name="Matthews L."/>
            <person name="McCorrison J."/>
            <person name="Monaghan E.L."/>
            <person name="Mun J.H."/>
            <person name="Najar F.Z."/>
            <person name="Nicholson C."/>
            <person name="Noirot C."/>
            <person name="O'Bleness M."/>
            <person name="Paule C.R."/>
            <person name="Poulain J."/>
            <person name="Prion F."/>
            <person name="Qin B."/>
            <person name="Qu C."/>
            <person name="Retzel E.F."/>
            <person name="Riddle C."/>
            <person name="Sallet E."/>
            <person name="Samain S."/>
            <person name="Samson N."/>
            <person name="Sanders I."/>
            <person name="Saurat O."/>
            <person name="Scarpelli C."/>
            <person name="Schiex T."/>
            <person name="Segurens B."/>
            <person name="Severin A.J."/>
            <person name="Sherrier D.J."/>
            <person name="Shi R."/>
            <person name="Sims S."/>
            <person name="Singer S.R."/>
            <person name="Sinharoy S."/>
            <person name="Sterck L."/>
            <person name="Viollet A."/>
            <person name="Wang B.B."/>
            <person name="Wang K."/>
            <person name="Wang M."/>
            <person name="Wang X."/>
            <person name="Warfsmann J."/>
            <person name="Weissenbach J."/>
            <person name="White D.D."/>
            <person name="White J.D."/>
            <person name="Wiley G.B."/>
            <person name="Wincker P."/>
            <person name="Xing Y."/>
            <person name="Yang L."/>
            <person name="Yao Z."/>
            <person name="Ying F."/>
            <person name="Zhai J."/>
            <person name="Zhou L."/>
            <person name="Zuber A."/>
            <person name="Denarie J."/>
            <person name="Dixon R.A."/>
            <person name="May G.D."/>
            <person name="Schwartz D.C."/>
            <person name="Rogers J."/>
            <person name="Quetier F."/>
            <person name="Town C.D."/>
            <person name="Roe B.A."/>
        </authorList>
    </citation>
    <scope>NUCLEOTIDE SEQUENCE [LARGE SCALE GENOMIC DNA]</scope>
    <source>
        <strain evidence="3">A17</strain>
        <strain evidence="5 6">cv. Jemalong A17</strain>
    </source>
</reference>
<feature type="compositionally biased region" description="Pro residues" evidence="1">
    <location>
        <begin position="60"/>
        <end position="75"/>
    </location>
</feature>
<evidence type="ECO:0000313" key="6">
    <source>
        <dbReference type="Proteomes" id="UP000002051"/>
    </source>
</evidence>
<dbReference type="AlphaFoldDB" id="G7IVW8"/>
<feature type="region of interest" description="Disordered" evidence="1">
    <location>
        <begin position="56"/>
        <end position="75"/>
    </location>
</feature>